<dbReference type="AlphaFoldDB" id="A0A151JQF1"/>
<protein>
    <submittedName>
        <fullName evidence="2">Uncharacterized protein</fullName>
    </submittedName>
</protein>
<dbReference type="Proteomes" id="UP000078492">
    <property type="component" value="Unassembled WGS sequence"/>
</dbReference>
<sequence length="64" mass="6838">ARRCASSVVDCVKLLLQISQRNLFELSVSLFFLKVVDGAASTVSPPSTQSSWLSSQEPKGAISP</sequence>
<keyword evidence="3" id="KW-1185">Reference proteome</keyword>
<evidence type="ECO:0000313" key="2">
    <source>
        <dbReference type="EMBL" id="KYN29340.1"/>
    </source>
</evidence>
<feature type="compositionally biased region" description="Low complexity" evidence="1">
    <location>
        <begin position="44"/>
        <end position="56"/>
    </location>
</feature>
<feature type="region of interest" description="Disordered" evidence="1">
    <location>
        <begin position="41"/>
        <end position="64"/>
    </location>
</feature>
<evidence type="ECO:0000256" key="1">
    <source>
        <dbReference type="SAM" id="MobiDB-lite"/>
    </source>
</evidence>
<gene>
    <name evidence="2" type="ORF">ALC57_01221</name>
</gene>
<evidence type="ECO:0000313" key="3">
    <source>
        <dbReference type="Proteomes" id="UP000078492"/>
    </source>
</evidence>
<reference evidence="2 3" key="1">
    <citation type="submission" date="2015-09" db="EMBL/GenBank/DDBJ databases">
        <title>Trachymyrmex cornetzi WGS genome.</title>
        <authorList>
            <person name="Nygaard S."/>
            <person name="Hu H."/>
            <person name="Boomsma J."/>
            <person name="Zhang G."/>
        </authorList>
    </citation>
    <scope>NUCLEOTIDE SEQUENCE [LARGE SCALE GENOMIC DNA]</scope>
    <source>
        <strain evidence="2">Tcor2-1</strain>
        <tissue evidence="2">Whole body</tissue>
    </source>
</reference>
<dbReference type="EMBL" id="KQ978673">
    <property type="protein sequence ID" value="KYN29340.1"/>
    <property type="molecule type" value="Genomic_DNA"/>
</dbReference>
<organism evidence="2 3">
    <name type="scientific">Trachymyrmex cornetzi</name>
    <dbReference type="NCBI Taxonomy" id="471704"/>
    <lineage>
        <taxon>Eukaryota</taxon>
        <taxon>Metazoa</taxon>
        <taxon>Ecdysozoa</taxon>
        <taxon>Arthropoda</taxon>
        <taxon>Hexapoda</taxon>
        <taxon>Insecta</taxon>
        <taxon>Pterygota</taxon>
        <taxon>Neoptera</taxon>
        <taxon>Endopterygota</taxon>
        <taxon>Hymenoptera</taxon>
        <taxon>Apocrita</taxon>
        <taxon>Aculeata</taxon>
        <taxon>Formicoidea</taxon>
        <taxon>Formicidae</taxon>
        <taxon>Myrmicinae</taxon>
        <taxon>Trachymyrmex</taxon>
    </lineage>
</organism>
<name>A0A151JQF1_9HYME</name>
<proteinExistence type="predicted"/>
<feature type="non-terminal residue" evidence="2">
    <location>
        <position position="1"/>
    </location>
</feature>
<accession>A0A151JQF1</accession>